<comment type="caution">
    <text evidence="3">The sequence shown here is derived from an EMBL/GenBank/DDBJ whole genome shotgun (WGS) entry which is preliminary data.</text>
</comment>
<dbReference type="NCBIfam" id="TIGR02595">
    <property type="entry name" value="PEP_CTERM"/>
    <property type="match status" value="1"/>
</dbReference>
<proteinExistence type="predicted"/>
<feature type="domain" description="Ice-binding protein C-terminal" evidence="2">
    <location>
        <begin position="255"/>
        <end position="279"/>
    </location>
</feature>
<feature type="signal peptide" evidence="1">
    <location>
        <begin position="1"/>
        <end position="21"/>
    </location>
</feature>
<evidence type="ECO:0000259" key="2">
    <source>
        <dbReference type="Pfam" id="PF07589"/>
    </source>
</evidence>
<evidence type="ECO:0000256" key="1">
    <source>
        <dbReference type="SAM" id="SignalP"/>
    </source>
</evidence>
<organism evidence="3 4">
    <name type="scientific">Thalassobacterium maritimum</name>
    <dbReference type="NCBI Taxonomy" id="3041265"/>
    <lineage>
        <taxon>Bacteria</taxon>
        <taxon>Pseudomonadati</taxon>
        <taxon>Verrucomicrobiota</taxon>
        <taxon>Opitutia</taxon>
        <taxon>Puniceicoccales</taxon>
        <taxon>Coraliomargaritaceae</taxon>
        <taxon>Thalassobacterium</taxon>
    </lineage>
</organism>
<reference evidence="3 4" key="1">
    <citation type="submission" date="2023-04" db="EMBL/GenBank/DDBJ databases">
        <title>A novel bacteria isolated from coastal sediment.</title>
        <authorList>
            <person name="Liu X.-J."/>
            <person name="Du Z.-J."/>
        </authorList>
    </citation>
    <scope>NUCLEOTIDE SEQUENCE [LARGE SCALE GENOMIC DNA]</scope>
    <source>
        <strain evidence="3 4">SDUM461003</strain>
    </source>
</reference>
<name>A0ABU1AVK1_9BACT</name>
<gene>
    <name evidence="3" type="ORF">QEH52_11740</name>
</gene>
<dbReference type="Pfam" id="PF07589">
    <property type="entry name" value="PEP-CTERM"/>
    <property type="match status" value="1"/>
</dbReference>
<feature type="chain" id="PRO_5045724305" evidence="1">
    <location>
        <begin position="22"/>
        <end position="281"/>
    </location>
</feature>
<evidence type="ECO:0000313" key="4">
    <source>
        <dbReference type="Proteomes" id="UP001225316"/>
    </source>
</evidence>
<dbReference type="EMBL" id="JARXHW010000026">
    <property type="protein sequence ID" value="MDQ8208184.1"/>
    <property type="molecule type" value="Genomic_DNA"/>
</dbReference>
<protein>
    <submittedName>
        <fullName evidence="3">PEP-CTERM sorting domain-containing protein</fullName>
    </submittedName>
</protein>
<evidence type="ECO:0000313" key="3">
    <source>
        <dbReference type="EMBL" id="MDQ8208184.1"/>
    </source>
</evidence>
<accession>A0ABU1AVK1</accession>
<keyword evidence="4" id="KW-1185">Reference proteome</keyword>
<keyword evidence="1" id="KW-0732">Signal</keyword>
<dbReference type="InterPro" id="IPR013424">
    <property type="entry name" value="Ice-binding_C"/>
</dbReference>
<sequence length="281" mass="29750">MPTKTISYFSAPLLAFTTAHAALNYEISSEQVHIGDSTTVSGSGSTANYSNETAVGDYAVFDIQTRDEFDNVTSDYAQLKVTYLSDNGNVGSNLMIGQTVNSQGLTDTGTLSVLATINGGVGTVTLQFDWYTFGSFVGGAETESSSAFTDTINYTTLDIDFQQIVTVAKEDVADYTLEKTSQLTATDNGTSIAFTDDGADTNVDNPETAVSFTSNGSGSQQIAVGKQSTDGNALFIFEFRDPSVIAPFVEAETIPVPEPSTAGLLLGGAVIAFTMLQRRRK</sequence>
<dbReference type="Proteomes" id="UP001225316">
    <property type="component" value="Unassembled WGS sequence"/>
</dbReference>